<organism evidence="3 4">
    <name type="scientific">Nepenthes gracilis</name>
    <name type="common">Slender pitcher plant</name>
    <dbReference type="NCBI Taxonomy" id="150966"/>
    <lineage>
        <taxon>Eukaryota</taxon>
        <taxon>Viridiplantae</taxon>
        <taxon>Streptophyta</taxon>
        <taxon>Embryophyta</taxon>
        <taxon>Tracheophyta</taxon>
        <taxon>Spermatophyta</taxon>
        <taxon>Magnoliopsida</taxon>
        <taxon>eudicotyledons</taxon>
        <taxon>Gunneridae</taxon>
        <taxon>Pentapetalae</taxon>
        <taxon>Caryophyllales</taxon>
        <taxon>Nepenthaceae</taxon>
        <taxon>Nepenthes</taxon>
    </lineage>
</organism>
<dbReference type="AlphaFoldDB" id="A0AAD3RY53"/>
<dbReference type="SUPFAM" id="SSF49503">
    <property type="entry name" value="Cupredoxins"/>
    <property type="match status" value="1"/>
</dbReference>
<evidence type="ECO:0000313" key="4">
    <source>
        <dbReference type="Proteomes" id="UP001279734"/>
    </source>
</evidence>
<dbReference type="Proteomes" id="UP001279734">
    <property type="component" value="Unassembled WGS sequence"/>
</dbReference>
<reference evidence="3" key="1">
    <citation type="submission" date="2023-05" db="EMBL/GenBank/DDBJ databases">
        <title>Nepenthes gracilis genome sequencing.</title>
        <authorList>
            <person name="Fukushima K."/>
        </authorList>
    </citation>
    <scope>NUCLEOTIDE SEQUENCE</scope>
    <source>
        <strain evidence="3">SING2019-196</strain>
    </source>
</reference>
<dbReference type="Pfam" id="PF07732">
    <property type="entry name" value="Cu-oxidase_3"/>
    <property type="match status" value="1"/>
</dbReference>
<dbReference type="InterPro" id="IPR011707">
    <property type="entry name" value="Cu-oxidase-like_N"/>
</dbReference>
<dbReference type="InterPro" id="IPR008972">
    <property type="entry name" value="Cupredoxin"/>
</dbReference>
<keyword evidence="4" id="KW-1185">Reference proteome</keyword>
<comment type="caution">
    <text evidence="3">The sequence shown here is derived from an EMBL/GenBank/DDBJ whole genome shotgun (WGS) entry which is preliminary data.</text>
</comment>
<dbReference type="GO" id="GO:0005507">
    <property type="term" value="F:copper ion binding"/>
    <property type="evidence" value="ECO:0007669"/>
    <property type="project" value="InterPro"/>
</dbReference>
<gene>
    <name evidence="3" type="ORF">Nepgr_002202</name>
</gene>
<evidence type="ECO:0000256" key="1">
    <source>
        <dbReference type="ARBA" id="ARBA00010609"/>
    </source>
</evidence>
<evidence type="ECO:0000259" key="2">
    <source>
        <dbReference type="Pfam" id="PF07732"/>
    </source>
</evidence>
<sequence length="145" mass="15694">MGTNCLTNPNGNFTDQFQVNDQIGSFFYSPSINSPIASGGDGPIIVNTRVVITLPFAVPYGDISIMIGDWLALEITSGNGTETMRQAALAAGGCNIEDFLRDNEDDSTLSDCRLECQSITKEFRAFLSELLMGSKAQWDAEQLEG</sequence>
<dbReference type="Gene3D" id="2.60.40.420">
    <property type="entry name" value="Cupredoxins - blue copper proteins"/>
    <property type="match status" value="1"/>
</dbReference>
<dbReference type="EMBL" id="BSYO01000002">
    <property type="protein sequence ID" value="GMH00363.1"/>
    <property type="molecule type" value="Genomic_DNA"/>
</dbReference>
<accession>A0AAD3RY53</accession>
<evidence type="ECO:0000313" key="3">
    <source>
        <dbReference type="EMBL" id="GMH00363.1"/>
    </source>
</evidence>
<protein>
    <recommendedName>
        <fullName evidence="2">Plastocyanin-like domain-containing protein</fullName>
    </recommendedName>
</protein>
<name>A0AAD3RY53_NEPGR</name>
<feature type="domain" description="Plastocyanin-like" evidence="2">
    <location>
        <begin position="2"/>
        <end position="49"/>
    </location>
</feature>
<comment type="similarity">
    <text evidence="1">Belongs to the multicopper oxidase family.</text>
</comment>
<proteinExistence type="inferred from homology"/>